<evidence type="ECO:0000256" key="7">
    <source>
        <dbReference type="SAM" id="Phobius"/>
    </source>
</evidence>
<evidence type="ECO:0000256" key="3">
    <source>
        <dbReference type="ARBA" id="ARBA00022692"/>
    </source>
</evidence>
<dbReference type="RefSeq" id="WP_387412359.1">
    <property type="nucleotide sequence ID" value="NZ_JBIASD010000010.1"/>
</dbReference>
<reference evidence="9 10" key="1">
    <citation type="submission" date="2024-10" db="EMBL/GenBank/DDBJ databases">
        <title>The Natural Products Discovery Center: Release of the First 8490 Sequenced Strains for Exploring Actinobacteria Biosynthetic Diversity.</title>
        <authorList>
            <person name="Kalkreuter E."/>
            <person name="Kautsar S.A."/>
            <person name="Yang D."/>
            <person name="Bader C.D."/>
            <person name="Teijaro C.N."/>
            <person name="Fluegel L."/>
            <person name="Davis C.M."/>
            <person name="Simpson J.R."/>
            <person name="Lauterbach L."/>
            <person name="Steele A.D."/>
            <person name="Gui C."/>
            <person name="Meng S."/>
            <person name="Li G."/>
            <person name="Viehrig K."/>
            <person name="Ye F."/>
            <person name="Su P."/>
            <person name="Kiefer A.F."/>
            <person name="Nichols A."/>
            <person name="Cepeda A.J."/>
            <person name="Yan W."/>
            <person name="Fan B."/>
            <person name="Jiang Y."/>
            <person name="Adhikari A."/>
            <person name="Zheng C.-J."/>
            <person name="Schuster L."/>
            <person name="Cowan T.M."/>
            <person name="Smanski M.J."/>
            <person name="Chevrette M.G."/>
            <person name="De Carvalho L.P.S."/>
            <person name="Shen B."/>
        </authorList>
    </citation>
    <scope>NUCLEOTIDE SEQUENCE [LARGE SCALE GENOMIC DNA]</scope>
    <source>
        <strain evidence="9 10">NPDC002173</strain>
    </source>
</reference>
<comment type="similarity">
    <text evidence="6">Belongs to the YccS/YhfK family.</text>
</comment>
<dbReference type="Proteomes" id="UP001602013">
    <property type="component" value="Unassembled WGS sequence"/>
</dbReference>
<feature type="transmembrane region" description="Helical" evidence="7">
    <location>
        <begin position="429"/>
        <end position="445"/>
    </location>
</feature>
<evidence type="ECO:0000256" key="4">
    <source>
        <dbReference type="ARBA" id="ARBA00022989"/>
    </source>
</evidence>
<evidence type="ECO:0000313" key="10">
    <source>
        <dbReference type="Proteomes" id="UP001602013"/>
    </source>
</evidence>
<evidence type="ECO:0000256" key="2">
    <source>
        <dbReference type="ARBA" id="ARBA00022475"/>
    </source>
</evidence>
<accession>A0ABW6SR84</accession>
<keyword evidence="2" id="KW-1003">Cell membrane</keyword>
<dbReference type="InterPro" id="IPR049453">
    <property type="entry name" value="Memb_transporter_dom"/>
</dbReference>
<dbReference type="Pfam" id="PF13515">
    <property type="entry name" value="FUSC_2"/>
    <property type="match status" value="1"/>
</dbReference>
<name>A0ABW6SR84_9ACTN</name>
<evidence type="ECO:0000256" key="5">
    <source>
        <dbReference type="ARBA" id="ARBA00023136"/>
    </source>
</evidence>
<sequence length="735" mass="78194">MSGRTALRRWAGRAARALRVEDPRLALGIGVVGGACVAVPLIVGLLVGHPGGGAVISTGAWLVAVRGARDPGGIRMARLLGATFALAVGTLLGIVLVGRNEWLLVLVTPALAALGIVVPMVGPTAALALLLTTANPLPVDPIPHLGLMLLGGLLATVLLPLPWPWRATRPLPIVLSGTAACLAELVDAAADMSLDRDAWDERRRAATAALEKARKACARRRWQRRSPQAEAVVAAFRRVLYEAVTLRGLCTTLYRQLPDVDEHVGVSSLTAMLARSLRSMSQALARPETGLELPVGIDSFKERVDALRGERPKGERELLVLVLLRQVENCAERLTAAVEKAAGPALELSSPRLALPQLGARVTPEVRYRLALDDPGFRHALRVALGTLIAMLIIVFVKPAYPHWLAITVLVTIQPTYGETIAKAGGRTLGTAIGGSVAAMILLVAPHRWPLAILIAVAAFLAFSMAGARFAYWIMFLNMFVLLLIDFQVPQRPQLAGARVGLTFLGGVIALACTRLLWPRGETARLADRVARLLRTHGAVSRTLAQVSRGELPQEKAEEAIRKASRAADAVSRALDYIAHEPGVTAPEEVVEAVALAQRVRDDLIAVTSVLRGERADAGPAPEILDAVADRLEDAATAVEAREPYEPGSEVEGALADFGGWLGTLAERRLEELDAAPADKATKVRRTLLQAAAVRHAMRSLNAESARLCERAAVAFAADGAEAAGRGRSPVTDKE</sequence>
<organism evidence="9 10">
    <name type="scientific">Microtetraspora malaysiensis</name>
    <dbReference type="NCBI Taxonomy" id="161358"/>
    <lineage>
        <taxon>Bacteria</taxon>
        <taxon>Bacillati</taxon>
        <taxon>Actinomycetota</taxon>
        <taxon>Actinomycetes</taxon>
        <taxon>Streptosporangiales</taxon>
        <taxon>Streptosporangiaceae</taxon>
        <taxon>Microtetraspora</taxon>
    </lineage>
</organism>
<gene>
    <name evidence="9" type="ORF">ACFYXI_17590</name>
</gene>
<comment type="subcellular location">
    <subcellularLocation>
        <location evidence="1">Cell membrane</location>
        <topology evidence="1">Multi-pass membrane protein</topology>
    </subcellularLocation>
</comment>
<evidence type="ECO:0000256" key="6">
    <source>
        <dbReference type="ARBA" id="ARBA00043993"/>
    </source>
</evidence>
<dbReference type="PANTHER" id="PTHR30509">
    <property type="entry name" value="P-HYDROXYBENZOIC ACID EFFLUX PUMP SUBUNIT-RELATED"/>
    <property type="match status" value="1"/>
</dbReference>
<keyword evidence="4 7" id="KW-1133">Transmembrane helix</keyword>
<keyword evidence="3 7" id="KW-0812">Transmembrane</keyword>
<feature type="transmembrane region" description="Helical" evidence="7">
    <location>
        <begin position="79"/>
        <end position="97"/>
    </location>
</feature>
<feature type="transmembrane region" description="Helical" evidence="7">
    <location>
        <begin position="142"/>
        <end position="161"/>
    </location>
</feature>
<comment type="caution">
    <text evidence="9">The sequence shown here is derived from an EMBL/GenBank/DDBJ whole genome shotgun (WGS) entry which is preliminary data.</text>
</comment>
<feature type="transmembrane region" description="Helical" evidence="7">
    <location>
        <begin position="451"/>
        <end position="484"/>
    </location>
</feature>
<evidence type="ECO:0000313" key="9">
    <source>
        <dbReference type="EMBL" id="MFF3667413.1"/>
    </source>
</evidence>
<protein>
    <submittedName>
        <fullName evidence="9">FUSC family protein</fullName>
    </submittedName>
</protein>
<proteinExistence type="inferred from homology"/>
<feature type="domain" description="Integral membrane bound transporter" evidence="8">
    <location>
        <begin position="389"/>
        <end position="513"/>
    </location>
</feature>
<evidence type="ECO:0000256" key="1">
    <source>
        <dbReference type="ARBA" id="ARBA00004651"/>
    </source>
</evidence>
<keyword evidence="10" id="KW-1185">Reference proteome</keyword>
<feature type="transmembrane region" description="Helical" evidence="7">
    <location>
        <begin position="25"/>
        <end position="43"/>
    </location>
</feature>
<evidence type="ECO:0000259" key="8">
    <source>
        <dbReference type="Pfam" id="PF13515"/>
    </source>
</evidence>
<dbReference type="EMBL" id="JBIASD010000010">
    <property type="protein sequence ID" value="MFF3667413.1"/>
    <property type="molecule type" value="Genomic_DNA"/>
</dbReference>
<feature type="transmembrane region" description="Helical" evidence="7">
    <location>
        <begin position="103"/>
        <end position="130"/>
    </location>
</feature>
<keyword evidence="5 7" id="KW-0472">Membrane</keyword>
<feature type="transmembrane region" description="Helical" evidence="7">
    <location>
        <begin position="379"/>
        <end position="397"/>
    </location>
</feature>
<dbReference type="PANTHER" id="PTHR30509:SF9">
    <property type="entry name" value="MULTIDRUG RESISTANCE PROTEIN MDTO"/>
    <property type="match status" value="1"/>
</dbReference>